<evidence type="ECO:0000256" key="1">
    <source>
        <dbReference type="SAM" id="Coils"/>
    </source>
</evidence>
<dbReference type="NCBIfam" id="NF047352">
    <property type="entry name" value="P_loop_sacsin"/>
    <property type="match status" value="1"/>
</dbReference>
<dbReference type="AlphaFoldDB" id="A0A212J8W7"/>
<accession>A0A212J8W7</accession>
<dbReference type="RefSeq" id="WP_296947728.1">
    <property type="nucleotide sequence ID" value="NZ_LT599021.1"/>
</dbReference>
<evidence type="ECO:0000259" key="2">
    <source>
        <dbReference type="Pfam" id="PF13020"/>
    </source>
</evidence>
<dbReference type="EMBL" id="FLUL01000001">
    <property type="protein sequence ID" value="SBV95887.1"/>
    <property type="molecule type" value="Genomic_DNA"/>
</dbReference>
<dbReference type="SUPFAM" id="SSF55874">
    <property type="entry name" value="ATPase domain of HSP90 chaperone/DNA topoisomerase II/histidine kinase"/>
    <property type="match status" value="1"/>
</dbReference>
<evidence type="ECO:0000313" key="3">
    <source>
        <dbReference type="EMBL" id="SBV95887.1"/>
    </source>
</evidence>
<name>A0A212J8W7_9BACT</name>
<gene>
    <name evidence="3" type="ORF">KL86DYS2_10992</name>
</gene>
<protein>
    <recommendedName>
        <fullName evidence="2">Protein NO VEIN C-terminal domain-containing protein</fullName>
    </recommendedName>
</protein>
<sequence length="1276" mass="147916">MNKTIIQQPESVGSAFDELLNKMYISNVQNRLRQLNEPTENDCKRWIWELIQNAKDSISQDNSIAFIDVKIIVKNSEVKFSHNGSPFTAKAQLGLLYKYSEGKVNNSESTGRFGTGFLTTHTLSKIVSIEGNVFTEDIDNPLCGFSAIMYRDGLDEPELLDGVRKMKESIVYTQEINDWTTYTYHLRTPQNEKSLRLGVENFISNIAQTMLFCKELNSIELDNNGILTRIIRKKSNLLKDEIYLSQFEIIGKDTYTRRFIHKSLDRTSEELTKRFKTDRNIRLTGAIEIDDDNNLVENLDTPSHFCVLPLVGSEKHIMPIYLNSPDFEPDSERESLILIGEDILIDKNVISEGGINRLILKESIALYDSIVSYLSINCYHKLYLLAKGLKKVPKFEKNFNKEWFEEEIIKPYRNVLKKYAIVETEIGYQKLFTDDEIPNIIIPKDANSDNQNKIYDLSIDLFPGKLPLPKIEKDWARLAWEGCGLFKIEDLCKYVADKENISNLRVSSDQYDWLNNFLLFIRETEENLLKEYALIPNQNNEFISLENEEFAEGIGLTDYMIEVLNDLGEDLSPILLNNNISAISLPVKIDSKWIADKINEQADRIVKDKNLSIEETIEGLLPLLNTIPVDESKYDTVFIYKQTQINSFTKTLYADLQINENINNDIPEKAYQSLHKWLIKQLMETVSELQNVESLPKSIENRYKWINNFIAFVAKEIKEGELDEFAIIPNQKGDFCCKKDLSKDINIPEELKSERAEKFGIKLKETLLHKNINSINITNEININTVIAIINTIFRDNKFEKEDEGLDFAVFLVHFLPEEGSKLLYNAQKSILDIVRKYYYNRSNPYSQTTIPCNVEEFWHKANDEIIKLLQGHLESDTDLGNLKIFLSESGKYYDDGDTIIFLNDFYDYLKKSNRSILGRIVPNQNGVFYSLDEIYYDDNIPNVLKDILCLVNPGEDFRNILADKSLSIQPTLPQKISNIAKLIDDSIKTAYSDPRNWESESFKTTIQLLMIEWFPKHKGKESKDIFPYTYDRKEIIEMNVLWSLDERQRMQRARSVDPELLDRFIESNVDIDALEKKKDELEAKVAELSEQVESAGFNEITSKFPDITADKIRELLKMEERIKGWNAINTYTPETEDQEKHNYENGYKGEAYIYKQLLKSDNYKDVTWAHKSKTPADFEIIDFEGEIHHIKDDYSKYDLSVETFSGDRIYIEVKSTSTTLADADTIALPISTREWEFIKKINKNDKYYLARVFNVADQPEVHFLSLIGIELPKNI</sequence>
<dbReference type="InterPro" id="IPR036890">
    <property type="entry name" value="HATPase_C_sf"/>
</dbReference>
<proteinExistence type="predicted"/>
<reference evidence="3" key="1">
    <citation type="submission" date="2016-04" db="EMBL/GenBank/DDBJ databases">
        <authorList>
            <person name="Evans L.H."/>
            <person name="Alamgir A."/>
            <person name="Owens N."/>
            <person name="Weber N.D."/>
            <person name="Virtaneva K."/>
            <person name="Barbian K."/>
            <person name="Babar A."/>
            <person name="Rosenke K."/>
        </authorList>
    </citation>
    <scope>NUCLEOTIDE SEQUENCE</scope>
    <source>
        <strain evidence="3">86-2</strain>
    </source>
</reference>
<organism evidence="3">
    <name type="scientific">uncultured Dysgonomonas sp</name>
    <dbReference type="NCBI Taxonomy" id="206096"/>
    <lineage>
        <taxon>Bacteria</taxon>
        <taxon>Pseudomonadati</taxon>
        <taxon>Bacteroidota</taxon>
        <taxon>Bacteroidia</taxon>
        <taxon>Bacteroidales</taxon>
        <taxon>Dysgonomonadaceae</taxon>
        <taxon>Dysgonomonas</taxon>
        <taxon>environmental samples</taxon>
    </lineage>
</organism>
<feature type="coiled-coil region" evidence="1">
    <location>
        <begin position="1065"/>
        <end position="1099"/>
    </location>
</feature>
<feature type="domain" description="Protein NO VEIN C-terminal" evidence="2">
    <location>
        <begin position="1194"/>
        <end position="1264"/>
    </location>
</feature>
<keyword evidence="1" id="KW-0175">Coiled coil</keyword>
<dbReference type="InterPro" id="IPR024975">
    <property type="entry name" value="NOV_C"/>
</dbReference>
<dbReference type="Pfam" id="PF13020">
    <property type="entry name" value="NOV_C"/>
    <property type="match status" value="1"/>
</dbReference>